<dbReference type="PANTHER" id="PTHR36810">
    <property type="entry name" value="BNACNNG47150D PROTEIN"/>
    <property type="match status" value="1"/>
</dbReference>
<organism evidence="3 4">
    <name type="scientific">Corchorus olitorius</name>
    <dbReference type="NCBI Taxonomy" id="93759"/>
    <lineage>
        <taxon>Eukaryota</taxon>
        <taxon>Viridiplantae</taxon>
        <taxon>Streptophyta</taxon>
        <taxon>Embryophyta</taxon>
        <taxon>Tracheophyta</taxon>
        <taxon>Spermatophyta</taxon>
        <taxon>Magnoliopsida</taxon>
        <taxon>eudicotyledons</taxon>
        <taxon>Gunneridae</taxon>
        <taxon>Pentapetalae</taxon>
        <taxon>rosids</taxon>
        <taxon>malvids</taxon>
        <taxon>Malvales</taxon>
        <taxon>Malvaceae</taxon>
        <taxon>Grewioideae</taxon>
        <taxon>Apeibeae</taxon>
        <taxon>Corchorus</taxon>
    </lineage>
</organism>
<evidence type="ECO:0000313" key="4">
    <source>
        <dbReference type="Proteomes" id="UP000187203"/>
    </source>
</evidence>
<keyword evidence="2" id="KW-1133">Transmembrane helix</keyword>
<accession>A0A1R3JA01</accession>
<evidence type="ECO:0000256" key="1">
    <source>
        <dbReference type="SAM" id="MobiDB-lite"/>
    </source>
</evidence>
<evidence type="ECO:0000313" key="3">
    <source>
        <dbReference type="EMBL" id="OMO91662.1"/>
    </source>
</evidence>
<keyword evidence="2" id="KW-0472">Membrane</keyword>
<keyword evidence="2" id="KW-0812">Transmembrane</keyword>
<dbReference type="Proteomes" id="UP000187203">
    <property type="component" value="Unassembled WGS sequence"/>
</dbReference>
<gene>
    <name evidence="3" type="ORF">COLO4_18206</name>
</gene>
<feature type="compositionally biased region" description="Basic and acidic residues" evidence="1">
    <location>
        <begin position="625"/>
        <end position="634"/>
    </location>
</feature>
<proteinExistence type="predicted"/>
<feature type="region of interest" description="Disordered" evidence="1">
    <location>
        <begin position="46"/>
        <end position="83"/>
    </location>
</feature>
<feature type="region of interest" description="Disordered" evidence="1">
    <location>
        <begin position="300"/>
        <end position="370"/>
    </location>
</feature>
<feature type="compositionally biased region" description="Low complexity" evidence="1">
    <location>
        <begin position="311"/>
        <end position="322"/>
    </location>
</feature>
<dbReference type="AlphaFoldDB" id="A0A1R3JA01"/>
<comment type="caution">
    <text evidence="3">The sequence shown here is derived from an EMBL/GenBank/DDBJ whole genome shotgun (WGS) entry which is preliminary data.</text>
</comment>
<name>A0A1R3JA01_9ROSI</name>
<reference evidence="4" key="1">
    <citation type="submission" date="2013-09" db="EMBL/GenBank/DDBJ databases">
        <title>Corchorus olitorius genome sequencing.</title>
        <authorList>
            <person name="Alam M."/>
            <person name="Haque M.S."/>
            <person name="Islam M.S."/>
            <person name="Emdad E.M."/>
            <person name="Islam M.M."/>
            <person name="Ahmed B."/>
            <person name="Halim A."/>
            <person name="Hossen Q.M.M."/>
            <person name="Hossain M.Z."/>
            <person name="Ahmed R."/>
            <person name="Khan M.M."/>
            <person name="Islam R."/>
            <person name="Rashid M.M."/>
            <person name="Khan S.A."/>
            <person name="Rahman M.S."/>
            <person name="Alam M."/>
            <person name="Yahiya A.S."/>
            <person name="Khan M.S."/>
            <person name="Azam M.S."/>
            <person name="Haque T."/>
            <person name="Lashkar M.Z.H."/>
            <person name="Akhand A.I."/>
            <person name="Morshed G."/>
            <person name="Roy S."/>
            <person name="Uddin K.S."/>
            <person name="Rabeya T."/>
            <person name="Hossain A.S."/>
            <person name="Chowdhury A."/>
            <person name="Snigdha A.R."/>
            <person name="Mortoza M.S."/>
            <person name="Matin S.A."/>
            <person name="Hoque S.M.E."/>
            <person name="Islam M.K."/>
            <person name="Roy D.K."/>
            <person name="Haider R."/>
            <person name="Moosa M.M."/>
            <person name="Elias S.M."/>
            <person name="Hasan A.M."/>
            <person name="Jahan S."/>
            <person name="Shafiuddin M."/>
            <person name="Mahmood N."/>
            <person name="Shommy N.S."/>
        </authorList>
    </citation>
    <scope>NUCLEOTIDE SEQUENCE [LARGE SCALE GENOMIC DNA]</scope>
    <source>
        <strain evidence="4">cv. O-4</strain>
    </source>
</reference>
<feature type="region of interest" description="Disordered" evidence="1">
    <location>
        <begin position="595"/>
        <end position="638"/>
    </location>
</feature>
<protein>
    <submittedName>
        <fullName evidence="3">Uncharacterized protein</fullName>
    </submittedName>
</protein>
<feature type="transmembrane region" description="Helical" evidence="2">
    <location>
        <begin position="19"/>
        <end position="36"/>
    </location>
</feature>
<dbReference type="EMBL" id="AWUE01016435">
    <property type="protein sequence ID" value="OMO91662.1"/>
    <property type="molecule type" value="Genomic_DNA"/>
</dbReference>
<dbReference type="STRING" id="93759.A0A1R3JA01"/>
<evidence type="ECO:0000256" key="2">
    <source>
        <dbReference type="SAM" id="Phobius"/>
    </source>
</evidence>
<keyword evidence="4" id="KW-1185">Reference proteome</keyword>
<feature type="compositionally biased region" description="Basic and acidic residues" evidence="1">
    <location>
        <begin position="54"/>
        <end position="72"/>
    </location>
</feature>
<dbReference type="OrthoDB" id="1939272at2759"/>
<dbReference type="PANTHER" id="PTHR36810:SF1">
    <property type="entry name" value="OS05G0232200 PROTEIN"/>
    <property type="match status" value="1"/>
</dbReference>
<sequence>METPPYSSKEARINRFKPIWRILLISNLGLGAYMFAKARKKNQSIVDNKPTKTGMDDGKSETETETETKTEADISSPAVTSTPSYEEPLILPLPVVAQPPKVLEPIPEDQQRIIQVSVLDFKGHDSASAPSQISVKVSMGKAEYQTWDKGDFSFPLTTLRDNLTITLEDAEGNKISHTGVETRLVMEKGVWDDIFPFEGGGHVHMKLQFVLSEEERQKVRIMRESALKKKHEELCNSGRASPKNASVSYKEMSGSQESLLQSGLVANEASLGSIPLKVFKDGKFDIDNKDGSYSIQKEKSTIVINGKEGNSSSKSKPDSVPSEPEKVNKSRKQGPVGKSNSNVMKMISAFEGSVNQDKPSIKPPPSIKPETRKIGVDSFIANPHSNEVDAEKIIPPNATLRRINTKEFEQRISSNREKVQTIGSVKSMYESASSKEMEQLKESTAASVQAERKLLDLKNRFIIKQKESDMKEEKKYSEDFRRASTMEKAAFSRKMLDKHSKSNQSWNSFSKKQHSGKFFVTKDGGEETFHKDTPKADGISNGKLKSAATWSNDHCSNRSSGLWIFPGETNCLCITAGDKKIMDLMGGFWDETNTTHQRTGEVDSDDGQSIEPNEDGKTSSQKLRPKLENSKDPEEQPIGPFRQVIKVVIMVGFATLVVLTRKKT</sequence>